<keyword evidence="1" id="KW-0472">Membrane</keyword>
<reference evidence="2 3" key="1">
    <citation type="submission" date="2013-07" db="EMBL/GenBank/DDBJ databases">
        <authorList>
            <person name="Schaap P.J."/>
            <person name="Mehboob F."/>
            <person name="Oosterkamp M.J."/>
            <person name="de Vos W.M."/>
            <person name="Stams A.J.M."/>
            <person name="Koehorst J.J."/>
        </authorList>
    </citation>
    <scope>NUCLEOTIDE SEQUENCE [LARGE SCALE GENOMIC DNA]</scope>
    <source>
        <strain evidence="2 3">AW-1</strain>
    </source>
</reference>
<name>V4Q8W4_STUCH</name>
<evidence type="ECO:0000313" key="3">
    <source>
        <dbReference type="Proteomes" id="UP000017822"/>
    </source>
</evidence>
<feature type="transmembrane region" description="Helical" evidence="1">
    <location>
        <begin position="21"/>
        <end position="45"/>
    </location>
</feature>
<keyword evidence="1" id="KW-0812">Transmembrane</keyword>
<accession>V4Q8W4</accession>
<evidence type="ECO:0000256" key="1">
    <source>
        <dbReference type="SAM" id="Phobius"/>
    </source>
</evidence>
<organism evidence="2 3">
    <name type="scientific">Stutzerimonas chloritidismutans AW-1</name>
    <dbReference type="NCBI Taxonomy" id="1263865"/>
    <lineage>
        <taxon>Bacteria</taxon>
        <taxon>Pseudomonadati</taxon>
        <taxon>Pseudomonadota</taxon>
        <taxon>Gammaproteobacteria</taxon>
        <taxon>Pseudomonadales</taxon>
        <taxon>Pseudomonadaceae</taxon>
        <taxon>Stutzerimonas</taxon>
    </lineage>
</organism>
<proteinExistence type="predicted"/>
<sequence length="101" mass="9926">MRPGSCSRRFCHSARADRTEAGFAVVAGAVGAVFTGAAGALAAVFAAAVGAVVAVFATAAGAPAVVFAAFAAALSSARLGVLRTGSLTAFSTLRRHSLQET</sequence>
<evidence type="ECO:0000313" key="2">
    <source>
        <dbReference type="EMBL" id="ESQ99149.1"/>
    </source>
</evidence>
<dbReference type="EMBL" id="AOFQ01000033">
    <property type="protein sequence ID" value="ESQ99149.1"/>
    <property type="molecule type" value="Genomic_DNA"/>
</dbReference>
<feature type="transmembrane region" description="Helical" evidence="1">
    <location>
        <begin position="51"/>
        <end position="74"/>
    </location>
</feature>
<dbReference type="AlphaFoldDB" id="V4Q8W4"/>
<comment type="caution">
    <text evidence="2">The sequence shown here is derived from an EMBL/GenBank/DDBJ whole genome shotgun (WGS) entry which is preliminary data.</text>
</comment>
<keyword evidence="1" id="KW-1133">Transmembrane helix</keyword>
<gene>
    <name evidence="2" type="ORF">F753_12060</name>
</gene>
<dbReference type="Proteomes" id="UP000017822">
    <property type="component" value="Unassembled WGS sequence"/>
</dbReference>
<protein>
    <submittedName>
        <fullName evidence="2">Uncharacterized protein</fullName>
    </submittedName>
</protein>